<dbReference type="AlphaFoldDB" id="A0A6G1DQD3"/>
<keyword evidence="2" id="KW-1185">Reference proteome</keyword>
<organism evidence="1 2">
    <name type="scientific">Oryza meyeriana var. granulata</name>
    <dbReference type="NCBI Taxonomy" id="110450"/>
    <lineage>
        <taxon>Eukaryota</taxon>
        <taxon>Viridiplantae</taxon>
        <taxon>Streptophyta</taxon>
        <taxon>Embryophyta</taxon>
        <taxon>Tracheophyta</taxon>
        <taxon>Spermatophyta</taxon>
        <taxon>Magnoliopsida</taxon>
        <taxon>Liliopsida</taxon>
        <taxon>Poales</taxon>
        <taxon>Poaceae</taxon>
        <taxon>BOP clade</taxon>
        <taxon>Oryzoideae</taxon>
        <taxon>Oryzeae</taxon>
        <taxon>Oryzinae</taxon>
        <taxon>Oryza</taxon>
        <taxon>Oryza meyeriana</taxon>
    </lineage>
</organism>
<dbReference type="Proteomes" id="UP000479710">
    <property type="component" value="Unassembled WGS sequence"/>
</dbReference>
<protein>
    <submittedName>
        <fullName evidence="1">Uncharacterized protein</fullName>
    </submittedName>
</protein>
<name>A0A6G1DQD3_9ORYZ</name>
<dbReference type="EMBL" id="SPHZ02000006">
    <property type="protein sequence ID" value="KAF0914669.1"/>
    <property type="molecule type" value="Genomic_DNA"/>
</dbReference>
<gene>
    <name evidence="1" type="ORF">E2562_031130</name>
</gene>
<comment type="caution">
    <text evidence="1">The sequence shown here is derived from an EMBL/GenBank/DDBJ whole genome shotgun (WGS) entry which is preliminary data.</text>
</comment>
<evidence type="ECO:0000313" key="2">
    <source>
        <dbReference type="Proteomes" id="UP000479710"/>
    </source>
</evidence>
<sequence>MPSRMMLAFAQEASDFDRQIGCMAGMFQIFDRRRFLTACQCGGHGARGTPCAAAQRRCPTARGALPALPRPAAASLPACCRLAAAPCCSPCAAGAPSSCRR</sequence>
<accession>A0A6G1DQD3</accession>
<proteinExistence type="predicted"/>
<evidence type="ECO:0000313" key="1">
    <source>
        <dbReference type="EMBL" id="KAF0914669.1"/>
    </source>
</evidence>
<reference evidence="1 2" key="1">
    <citation type="submission" date="2019-11" db="EMBL/GenBank/DDBJ databases">
        <title>Whole genome sequence of Oryza granulata.</title>
        <authorList>
            <person name="Li W."/>
        </authorList>
    </citation>
    <scope>NUCLEOTIDE SEQUENCE [LARGE SCALE GENOMIC DNA]</scope>
    <source>
        <strain evidence="2">cv. Menghai</strain>
        <tissue evidence="1">Leaf</tissue>
    </source>
</reference>
<dbReference type="OrthoDB" id="1740107at2759"/>